<sequence>MPFPRQLGLSLAPCGVSPSCPEGPISNPITINRRIPPWLARYCASSGSLTARRPSGANARVLRRGLLGAVRVRVPAVVNSPRPPVFAWVGHFLFVRRFPCACGDCVGARTHQSCLGRSHDRTSPSAFFLGGGIRCPCRRRHRLYSRARCRSFCRPLYYC</sequence>
<proteinExistence type="predicted"/>
<protein>
    <submittedName>
        <fullName evidence="1">Uncharacterized protein</fullName>
    </submittedName>
</protein>
<evidence type="ECO:0000313" key="1">
    <source>
        <dbReference type="EMBL" id="KAK3370772.1"/>
    </source>
</evidence>
<dbReference type="Proteomes" id="UP001287356">
    <property type="component" value="Unassembled WGS sequence"/>
</dbReference>
<keyword evidence="2" id="KW-1185">Reference proteome</keyword>
<dbReference type="AlphaFoldDB" id="A0AAE0K708"/>
<accession>A0AAE0K708</accession>
<gene>
    <name evidence="1" type="ORF">B0T24DRAFT_299635</name>
</gene>
<comment type="caution">
    <text evidence="1">The sequence shown here is derived from an EMBL/GenBank/DDBJ whole genome shotgun (WGS) entry which is preliminary data.</text>
</comment>
<reference evidence="1" key="2">
    <citation type="submission" date="2023-06" db="EMBL/GenBank/DDBJ databases">
        <authorList>
            <consortium name="Lawrence Berkeley National Laboratory"/>
            <person name="Haridas S."/>
            <person name="Hensen N."/>
            <person name="Bonometti L."/>
            <person name="Westerberg I."/>
            <person name="Brannstrom I.O."/>
            <person name="Guillou S."/>
            <person name="Cros-Aarteil S."/>
            <person name="Calhoun S."/>
            <person name="Kuo A."/>
            <person name="Mondo S."/>
            <person name="Pangilinan J."/>
            <person name="Riley R."/>
            <person name="Labutti K."/>
            <person name="Andreopoulos B."/>
            <person name="Lipzen A."/>
            <person name="Chen C."/>
            <person name="Yanf M."/>
            <person name="Daum C."/>
            <person name="Ng V."/>
            <person name="Clum A."/>
            <person name="Steindorff A."/>
            <person name="Ohm R."/>
            <person name="Martin F."/>
            <person name="Silar P."/>
            <person name="Natvig D."/>
            <person name="Lalanne C."/>
            <person name="Gautier V."/>
            <person name="Ament-Velasquez S.L."/>
            <person name="Kruys A."/>
            <person name="Hutchinson M.I."/>
            <person name="Powell A.J."/>
            <person name="Barry K."/>
            <person name="Miller A.N."/>
            <person name="Grigoriev I.V."/>
            <person name="Debuchy R."/>
            <person name="Gladieux P."/>
            <person name="Thoren M.H."/>
            <person name="Johannesson H."/>
        </authorList>
    </citation>
    <scope>NUCLEOTIDE SEQUENCE</scope>
    <source>
        <strain evidence="1">CBS 958.72</strain>
    </source>
</reference>
<organism evidence="1 2">
    <name type="scientific">Lasiosphaeria ovina</name>
    <dbReference type="NCBI Taxonomy" id="92902"/>
    <lineage>
        <taxon>Eukaryota</taxon>
        <taxon>Fungi</taxon>
        <taxon>Dikarya</taxon>
        <taxon>Ascomycota</taxon>
        <taxon>Pezizomycotina</taxon>
        <taxon>Sordariomycetes</taxon>
        <taxon>Sordariomycetidae</taxon>
        <taxon>Sordariales</taxon>
        <taxon>Lasiosphaeriaceae</taxon>
        <taxon>Lasiosphaeria</taxon>
    </lineage>
</organism>
<reference evidence="1" key="1">
    <citation type="journal article" date="2023" name="Mol. Phylogenet. Evol.">
        <title>Genome-scale phylogeny and comparative genomics of the fungal order Sordariales.</title>
        <authorList>
            <person name="Hensen N."/>
            <person name="Bonometti L."/>
            <person name="Westerberg I."/>
            <person name="Brannstrom I.O."/>
            <person name="Guillou S."/>
            <person name="Cros-Aarteil S."/>
            <person name="Calhoun S."/>
            <person name="Haridas S."/>
            <person name="Kuo A."/>
            <person name="Mondo S."/>
            <person name="Pangilinan J."/>
            <person name="Riley R."/>
            <person name="LaButti K."/>
            <person name="Andreopoulos B."/>
            <person name="Lipzen A."/>
            <person name="Chen C."/>
            <person name="Yan M."/>
            <person name="Daum C."/>
            <person name="Ng V."/>
            <person name="Clum A."/>
            <person name="Steindorff A."/>
            <person name="Ohm R.A."/>
            <person name="Martin F."/>
            <person name="Silar P."/>
            <person name="Natvig D.O."/>
            <person name="Lalanne C."/>
            <person name="Gautier V."/>
            <person name="Ament-Velasquez S.L."/>
            <person name="Kruys A."/>
            <person name="Hutchinson M.I."/>
            <person name="Powell A.J."/>
            <person name="Barry K."/>
            <person name="Miller A.N."/>
            <person name="Grigoriev I.V."/>
            <person name="Debuchy R."/>
            <person name="Gladieux P."/>
            <person name="Hiltunen Thoren M."/>
            <person name="Johannesson H."/>
        </authorList>
    </citation>
    <scope>NUCLEOTIDE SEQUENCE</scope>
    <source>
        <strain evidence="1">CBS 958.72</strain>
    </source>
</reference>
<evidence type="ECO:0000313" key="2">
    <source>
        <dbReference type="Proteomes" id="UP001287356"/>
    </source>
</evidence>
<name>A0AAE0K708_9PEZI</name>
<dbReference type="EMBL" id="JAULSN010000005">
    <property type="protein sequence ID" value="KAK3370772.1"/>
    <property type="molecule type" value="Genomic_DNA"/>
</dbReference>